<feature type="compositionally biased region" description="Basic residues" evidence="4">
    <location>
        <begin position="1"/>
        <end position="12"/>
    </location>
</feature>
<dbReference type="EMBL" id="JAGRRH010000013">
    <property type="protein sequence ID" value="KAG7360670.1"/>
    <property type="molecule type" value="Genomic_DNA"/>
</dbReference>
<name>A0A9K3PUW5_9STRA</name>
<sequence>MVGKKQTKRTRKFVAQGGVKARLQKGTITNNGSLKRKHGNKKKNTDDNGNKRSKVDFVSSQYMDERLQKREDADFASEKNLGDLDMESFFETFGKSEETEDILNQEGGMESSGEDEDSEGNENGNEKCSPFKLREKEQPTKMSANEKDTSPTEESDDDDIAEAERQMKEEMKKLQQNDPEFHQFLKENEDGLLGYGEEEEEENDEDPLPQKRSRKGKGDDESEDGSETMLTASLLAKLENGAFTSHGIKPLRKVVNAFRSACHLTDDNGEPNTKKKFYSIESSDVFDRLMVITLTKCHDEFHYHLLRKQDGDEGSTKIDCDPNKPINPKLMEKAERWPTAKPIMFAFFKSTIHLLSEAKEPDLLVFVLKALLKYVPFLTPFPRLAESLLKVLTALWSAPIDASEDYQVVRLHSFLRMRQLALTQPFPFIEDCLKKSYLAYAQRAKFATSSSATSALPTLTFMGNCVVELYSLDYHSSYQHAFVYIRQLALHLRAAMQKKTTEAVYCWQYLHCLKLWVAVISEACQSSCEDDGERLQSIGGEDQLLRSLIFPLTQVILGLARLVPSARYLPLRLHCVRLLQQIAAAGEIFLPTTSILLDAFDLSELSQPPKKMNSSNVQPIRLTLRLRADNPLRSMEELEMCVSEVFVLLNREIDLYQYSAGFPEFAVRISQRLKKFSKETRQARWRTYAKGCLEQCHKFSTWAMNERVNPNNKQIADTCPKDIKQLEILRPRSAPSMGQRHKESLEKEKRLEVAGRPIQQKTSDGKKADGETVETESSFKGNGKRKKIKKKRTNGTSASNSALLDASTGGVDQEDMVEELDWSDEE</sequence>
<dbReference type="Pfam" id="PF03715">
    <property type="entry name" value="Noc2"/>
    <property type="match status" value="1"/>
</dbReference>
<feature type="compositionally biased region" description="Acidic residues" evidence="4">
    <location>
        <begin position="196"/>
        <end position="207"/>
    </location>
</feature>
<comment type="caution">
    <text evidence="5">The sequence shown here is derived from an EMBL/GenBank/DDBJ whole genome shotgun (WGS) entry which is preliminary data.</text>
</comment>
<evidence type="ECO:0000256" key="4">
    <source>
        <dbReference type="SAM" id="MobiDB-lite"/>
    </source>
</evidence>
<feature type="compositionally biased region" description="Basic and acidic residues" evidence="4">
    <location>
        <begin position="162"/>
        <end position="179"/>
    </location>
</feature>
<evidence type="ECO:0000313" key="6">
    <source>
        <dbReference type="Proteomes" id="UP000693970"/>
    </source>
</evidence>
<feature type="compositionally biased region" description="Basic and acidic residues" evidence="4">
    <location>
        <begin position="63"/>
        <end position="82"/>
    </location>
</feature>
<organism evidence="5 6">
    <name type="scientific">Nitzschia inconspicua</name>
    <dbReference type="NCBI Taxonomy" id="303405"/>
    <lineage>
        <taxon>Eukaryota</taxon>
        <taxon>Sar</taxon>
        <taxon>Stramenopiles</taxon>
        <taxon>Ochrophyta</taxon>
        <taxon>Bacillariophyta</taxon>
        <taxon>Bacillariophyceae</taxon>
        <taxon>Bacillariophycidae</taxon>
        <taxon>Bacillariales</taxon>
        <taxon>Bacillariaceae</taxon>
        <taxon>Nitzschia</taxon>
    </lineage>
</organism>
<accession>A0A9K3PUW5</accession>
<proteinExistence type="inferred from homology"/>
<feature type="compositionally biased region" description="Basic and acidic residues" evidence="4">
    <location>
        <begin position="43"/>
        <end position="55"/>
    </location>
</feature>
<reference evidence="5" key="2">
    <citation type="submission" date="2021-04" db="EMBL/GenBank/DDBJ databases">
        <authorList>
            <person name="Podell S."/>
        </authorList>
    </citation>
    <scope>NUCLEOTIDE SEQUENCE</scope>
    <source>
        <strain evidence="5">Hildebrandi</strain>
    </source>
</reference>
<feature type="compositionally biased region" description="Acidic residues" evidence="4">
    <location>
        <begin position="151"/>
        <end position="161"/>
    </location>
</feature>
<keyword evidence="3" id="KW-0539">Nucleus</keyword>
<reference evidence="5" key="1">
    <citation type="journal article" date="2021" name="Sci. Rep.">
        <title>Diploid genomic architecture of Nitzschia inconspicua, an elite biomass production diatom.</title>
        <authorList>
            <person name="Oliver A."/>
            <person name="Podell S."/>
            <person name="Pinowska A."/>
            <person name="Traller J.C."/>
            <person name="Smith S.R."/>
            <person name="McClure R."/>
            <person name="Beliaev A."/>
            <person name="Bohutskyi P."/>
            <person name="Hill E.A."/>
            <person name="Rabines A."/>
            <person name="Zheng H."/>
            <person name="Allen L.Z."/>
            <person name="Kuo A."/>
            <person name="Grigoriev I.V."/>
            <person name="Allen A.E."/>
            <person name="Hazlebeck D."/>
            <person name="Allen E.E."/>
        </authorList>
    </citation>
    <scope>NUCLEOTIDE SEQUENCE</scope>
    <source>
        <strain evidence="5">Hildebrandi</strain>
    </source>
</reference>
<feature type="compositionally biased region" description="Basic and acidic residues" evidence="4">
    <location>
        <begin position="132"/>
        <end position="150"/>
    </location>
</feature>
<comment type="similarity">
    <text evidence="2">Belongs to the NOC2 family.</text>
</comment>
<gene>
    <name evidence="5" type="ORF">IV203_035769</name>
</gene>
<dbReference type="GO" id="GO:0042273">
    <property type="term" value="P:ribosomal large subunit biogenesis"/>
    <property type="evidence" value="ECO:0007669"/>
    <property type="project" value="TreeGrafter"/>
</dbReference>
<dbReference type="GO" id="GO:0005654">
    <property type="term" value="C:nucleoplasm"/>
    <property type="evidence" value="ECO:0007669"/>
    <property type="project" value="TreeGrafter"/>
</dbReference>
<evidence type="ECO:0000313" key="5">
    <source>
        <dbReference type="EMBL" id="KAG7360670.1"/>
    </source>
</evidence>
<feature type="compositionally biased region" description="Acidic residues" evidence="4">
    <location>
        <begin position="812"/>
        <end position="826"/>
    </location>
</feature>
<dbReference type="Proteomes" id="UP000693970">
    <property type="component" value="Unassembled WGS sequence"/>
</dbReference>
<dbReference type="AlphaFoldDB" id="A0A9K3PUW5"/>
<feature type="region of interest" description="Disordered" evidence="4">
    <location>
        <begin position="730"/>
        <end position="826"/>
    </location>
</feature>
<dbReference type="OrthoDB" id="10266662at2759"/>
<dbReference type="GO" id="GO:0005730">
    <property type="term" value="C:nucleolus"/>
    <property type="evidence" value="ECO:0007669"/>
    <property type="project" value="TreeGrafter"/>
</dbReference>
<feature type="compositionally biased region" description="Basic and acidic residues" evidence="4">
    <location>
        <begin position="740"/>
        <end position="753"/>
    </location>
</feature>
<dbReference type="InterPro" id="IPR005343">
    <property type="entry name" value="Noc2"/>
</dbReference>
<evidence type="ECO:0000256" key="1">
    <source>
        <dbReference type="ARBA" id="ARBA00004123"/>
    </source>
</evidence>
<keyword evidence="6" id="KW-1185">Reference proteome</keyword>
<comment type="subcellular location">
    <subcellularLocation>
        <location evidence="1">Nucleus</location>
    </subcellularLocation>
</comment>
<dbReference type="GO" id="GO:0030690">
    <property type="term" value="C:Noc1p-Noc2p complex"/>
    <property type="evidence" value="ECO:0007669"/>
    <property type="project" value="TreeGrafter"/>
</dbReference>
<dbReference type="PANTHER" id="PTHR12687:SF4">
    <property type="entry name" value="NUCLEOLAR COMPLEX PROTEIN 2 HOMOLOG"/>
    <property type="match status" value="1"/>
</dbReference>
<evidence type="ECO:0000256" key="3">
    <source>
        <dbReference type="ARBA" id="ARBA00023242"/>
    </source>
</evidence>
<evidence type="ECO:0000256" key="2">
    <source>
        <dbReference type="ARBA" id="ARBA00005907"/>
    </source>
</evidence>
<dbReference type="PANTHER" id="PTHR12687">
    <property type="entry name" value="NUCLEOLAR COMPLEX 2 AND RAD4-RELATED"/>
    <property type="match status" value="1"/>
</dbReference>
<protein>
    <submittedName>
        <fullName evidence="5">Noc2p family protein</fullName>
    </submittedName>
</protein>
<feature type="compositionally biased region" description="Basic residues" evidence="4">
    <location>
        <begin position="782"/>
        <end position="793"/>
    </location>
</feature>
<feature type="region of interest" description="Disordered" evidence="4">
    <location>
        <begin position="196"/>
        <end position="227"/>
    </location>
</feature>
<dbReference type="GO" id="GO:0030691">
    <property type="term" value="C:Noc2p-Noc3p complex"/>
    <property type="evidence" value="ECO:0007669"/>
    <property type="project" value="TreeGrafter"/>
</dbReference>
<feature type="region of interest" description="Disordered" evidence="4">
    <location>
        <begin position="1"/>
        <end position="179"/>
    </location>
</feature>